<evidence type="ECO:0000313" key="7">
    <source>
        <dbReference type="Proteomes" id="UP000197003"/>
    </source>
</evidence>
<dbReference type="GO" id="GO:0098797">
    <property type="term" value="C:plasma membrane protein complex"/>
    <property type="evidence" value="ECO:0007669"/>
    <property type="project" value="TreeGrafter"/>
</dbReference>
<protein>
    <submittedName>
        <fullName evidence="6">Energy transducer TonB</fullName>
    </submittedName>
</protein>
<dbReference type="InterPro" id="IPR006260">
    <property type="entry name" value="TonB/TolA_C"/>
</dbReference>
<dbReference type="Proteomes" id="UP000197003">
    <property type="component" value="Chromosome"/>
</dbReference>
<feature type="compositionally biased region" description="Basic and acidic residues" evidence="5">
    <location>
        <begin position="73"/>
        <end position="112"/>
    </location>
</feature>
<reference evidence="6 7" key="1">
    <citation type="submission" date="2017-04" db="EMBL/GenBank/DDBJ databases">
        <title>Whole genome sequence of Bdellovibrio bacteriovorus strain SSB218315.</title>
        <authorList>
            <person name="Oyedara O."/>
            <person name="Rodriguez-Perez M.A."/>
        </authorList>
    </citation>
    <scope>NUCLEOTIDE SEQUENCE [LARGE SCALE GENOMIC DNA]</scope>
    <source>
        <strain evidence="6 7">SSB218315</strain>
    </source>
</reference>
<keyword evidence="3" id="KW-1133">Transmembrane helix</keyword>
<dbReference type="NCBIfam" id="TIGR01352">
    <property type="entry name" value="tonB_Cterm"/>
    <property type="match status" value="1"/>
</dbReference>
<dbReference type="SUPFAM" id="SSF74653">
    <property type="entry name" value="TolA/TonB C-terminal domain"/>
    <property type="match status" value="1"/>
</dbReference>
<keyword evidence="4" id="KW-0472">Membrane</keyword>
<organism evidence="6 7">
    <name type="scientific">Bdellovibrio bacteriovorus</name>
    <dbReference type="NCBI Taxonomy" id="959"/>
    <lineage>
        <taxon>Bacteria</taxon>
        <taxon>Pseudomonadati</taxon>
        <taxon>Bdellovibrionota</taxon>
        <taxon>Bdellovibrionia</taxon>
        <taxon>Bdellovibrionales</taxon>
        <taxon>Pseudobdellovibrionaceae</taxon>
        <taxon>Bdellovibrio</taxon>
    </lineage>
</organism>
<feature type="region of interest" description="Disordered" evidence="5">
    <location>
        <begin position="63"/>
        <end position="122"/>
    </location>
</feature>
<accession>A0A1Z3NCN1</accession>
<evidence type="ECO:0000256" key="1">
    <source>
        <dbReference type="ARBA" id="ARBA00004167"/>
    </source>
</evidence>
<dbReference type="PANTHER" id="PTHR33446:SF2">
    <property type="entry name" value="PROTEIN TONB"/>
    <property type="match status" value="1"/>
</dbReference>
<evidence type="ECO:0000256" key="5">
    <source>
        <dbReference type="SAM" id="MobiDB-lite"/>
    </source>
</evidence>
<dbReference type="PANTHER" id="PTHR33446">
    <property type="entry name" value="PROTEIN TONB-RELATED"/>
    <property type="match status" value="1"/>
</dbReference>
<dbReference type="EMBL" id="CP020946">
    <property type="protein sequence ID" value="ASD65218.1"/>
    <property type="molecule type" value="Genomic_DNA"/>
</dbReference>
<dbReference type="Pfam" id="PF13103">
    <property type="entry name" value="TonB_2"/>
    <property type="match status" value="1"/>
</dbReference>
<sequence>MNYLEEKDQQNDEQVTRGIGISFALHALIISIFTLKTVFFDPEPIDFSQAVRVDMVGLPDKVEPKDLAAPAKENPKPALPEKEVAKEPVKEKPPEKAPEKVVEKKTPPKPEPVKLPPAKAKEEGINLEKVKSQQQNALDKLKAMAALEKIKEDVAEDKKKAAAAAGTGKAATGSAPVKGNVLSPGTSLTGIAKLQNDNYISDLDRHIKQNWTIPEWLAKRDYKAQVRVFVDSRGNILGRKIVKSSGNPSYDEEVLATIDRSAPFPAPPEKLIAVFSVDGILIGFPE</sequence>
<comment type="subcellular location">
    <subcellularLocation>
        <location evidence="1">Membrane</location>
        <topology evidence="1">Single-pass membrane protein</topology>
    </subcellularLocation>
</comment>
<evidence type="ECO:0000256" key="3">
    <source>
        <dbReference type="ARBA" id="ARBA00022989"/>
    </source>
</evidence>
<gene>
    <name evidence="6" type="ORF">B9G79_17410</name>
</gene>
<evidence type="ECO:0000256" key="4">
    <source>
        <dbReference type="ARBA" id="ARBA00023136"/>
    </source>
</evidence>
<dbReference type="AlphaFoldDB" id="A0A1Z3NCN1"/>
<dbReference type="RefSeq" id="WP_088566614.1">
    <property type="nucleotide sequence ID" value="NZ_CP020946.1"/>
</dbReference>
<dbReference type="Gene3D" id="3.30.1150.10">
    <property type="match status" value="1"/>
</dbReference>
<evidence type="ECO:0000313" key="6">
    <source>
        <dbReference type="EMBL" id="ASD65218.1"/>
    </source>
</evidence>
<evidence type="ECO:0000256" key="2">
    <source>
        <dbReference type="ARBA" id="ARBA00022692"/>
    </source>
</evidence>
<dbReference type="InterPro" id="IPR051045">
    <property type="entry name" value="TonB-dependent_transducer"/>
</dbReference>
<keyword evidence="2" id="KW-0812">Transmembrane</keyword>
<dbReference type="GO" id="GO:0031992">
    <property type="term" value="F:energy transducer activity"/>
    <property type="evidence" value="ECO:0007669"/>
    <property type="project" value="TreeGrafter"/>
</dbReference>
<proteinExistence type="predicted"/>
<dbReference type="OrthoDB" id="5292036at2"/>
<name>A0A1Z3NCN1_BDEBC</name>